<feature type="binding site" evidence="14">
    <location>
        <position position="370"/>
    </location>
    <ligand>
        <name>4-CDP-2-C-methyl-D-erythritol 2-phosphate</name>
        <dbReference type="ChEBI" id="CHEBI:57919"/>
    </ligand>
</feature>
<dbReference type="FunFam" id="3.90.550.10:FF:000003">
    <property type="entry name" value="2-C-methyl-D-erythritol 4-phosphate cytidylyltransferase"/>
    <property type="match status" value="1"/>
</dbReference>
<keyword evidence="12 14" id="KW-0456">Lyase</keyword>
<dbReference type="PROSITE" id="PS01295">
    <property type="entry name" value="ISPD"/>
    <property type="match status" value="1"/>
</dbReference>
<feature type="site" description="Transition state stabilizer" evidence="14">
    <location>
        <position position="18"/>
    </location>
</feature>
<feature type="binding site" evidence="14">
    <location>
        <begin position="284"/>
        <end position="286"/>
    </location>
    <ligand>
        <name>4-CDP-2-C-methyl-D-erythritol 2-phosphate</name>
        <dbReference type="ChEBI" id="CHEBI:57919"/>
    </ligand>
</feature>
<comment type="caution">
    <text evidence="14">Lacks conserved residue(s) required for the propagation of feature annotation.</text>
</comment>
<comment type="similarity">
    <text evidence="14">In the C-terminal section; belongs to the IspF family.</text>
</comment>
<feature type="domain" description="2-C-methyl-D-erythritol 2,4-cyclodiphosphate synthase" evidence="15">
    <location>
        <begin position="230"/>
        <end position="382"/>
    </location>
</feature>
<evidence type="ECO:0000256" key="12">
    <source>
        <dbReference type="ARBA" id="ARBA00023239"/>
    </source>
</evidence>
<dbReference type="PANTHER" id="PTHR43181">
    <property type="entry name" value="2-C-METHYL-D-ERYTHRITOL 2,4-CYCLODIPHOSPHATE SYNTHASE, CHLOROPLASTIC"/>
    <property type="match status" value="1"/>
</dbReference>
<dbReference type="Proteomes" id="UP001060336">
    <property type="component" value="Chromosome"/>
</dbReference>
<evidence type="ECO:0000313" key="17">
    <source>
        <dbReference type="Proteomes" id="UP001060336"/>
    </source>
</evidence>
<feature type="binding site" evidence="14">
    <location>
        <begin position="236"/>
        <end position="238"/>
    </location>
    <ligand>
        <name>4-CDP-2-C-methyl-D-erythritol 2-phosphate</name>
        <dbReference type="ChEBI" id="CHEBI:57919"/>
    </ligand>
</feature>
<dbReference type="InterPro" id="IPR003526">
    <property type="entry name" value="MECDP_synthase"/>
</dbReference>
<dbReference type="NCBIfam" id="TIGR00453">
    <property type="entry name" value="ispD"/>
    <property type="match status" value="1"/>
</dbReference>
<evidence type="ECO:0000259" key="15">
    <source>
        <dbReference type="Pfam" id="PF02542"/>
    </source>
</evidence>
<feature type="binding site" evidence="14">
    <location>
        <begin position="360"/>
        <end position="363"/>
    </location>
    <ligand>
        <name>4-CDP-2-C-methyl-D-erythritol 2-phosphate</name>
        <dbReference type="ChEBI" id="CHEBI:57919"/>
    </ligand>
</feature>
<dbReference type="SUPFAM" id="SSF69765">
    <property type="entry name" value="IpsF-like"/>
    <property type="match status" value="1"/>
</dbReference>
<organism evidence="16 17">
    <name type="scientific">Nisaea acidiphila</name>
    <dbReference type="NCBI Taxonomy" id="1862145"/>
    <lineage>
        <taxon>Bacteria</taxon>
        <taxon>Pseudomonadati</taxon>
        <taxon>Pseudomonadota</taxon>
        <taxon>Alphaproteobacteria</taxon>
        <taxon>Rhodospirillales</taxon>
        <taxon>Thalassobaculaceae</taxon>
        <taxon>Nisaea</taxon>
    </lineage>
</organism>
<dbReference type="InterPro" id="IPR018294">
    <property type="entry name" value="ISPD_synthase_CS"/>
</dbReference>
<feature type="site" description="Transition state stabilizer" evidence="14">
    <location>
        <position position="361"/>
    </location>
</feature>
<dbReference type="InterPro" id="IPR034683">
    <property type="entry name" value="IspD/TarI"/>
</dbReference>
<dbReference type="PROSITE" id="PS01350">
    <property type="entry name" value="ISPF"/>
    <property type="match status" value="1"/>
</dbReference>
<dbReference type="GO" id="GO:0008685">
    <property type="term" value="F:2-C-methyl-D-erythritol 2,4-cyclodiphosphate synthase activity"/>
    <property type="evidence" value="ECO:0007669"/>
    <property type="project" value="UniProtKB-UniRule"/>
</dbReference>
<feature type="site" description="Transition state stabilizer" evidence="14">
    <location>
        <position position="25"/>
    </location>
</feature>
<dbReference type="InterPro" id="IPR036571">
    <property type="entry name" value="MECDP_synthase_sf"/>
</dbReference>
<feature type="binding site" evidence="14">
    <location>
        <position position="367"/>
    </location>
    <ligand>
        <name>4-CDP-2-C-methyl-D-erythritol 2-phosphate</name>
        <dbReference type="ChEBI" id="CHEBI:57919"/>
    </ligand>
</feature>
<evidence type="ECO:0000256" key="4">
    <source>
        <dbReference type="ARBA" id="ARBA00004709"/>
    </source>
</evidence>
<dbReference type="AlphaFoldDB" id="A0A9J7ASN7"/>
<comment type="similarity">
    <text evidence="6">Belongs to the IspF family.</text>
</comment>
<evidence type="ECO:0000256" key="11">
    <source>
        <dbReference type="ARBA" id="ARBA00023229"/>
    </source>
</evidence>
<protein>
    <recommendedName>
        <fullName evidence="14">Bifunctional enzyme IspD/IspF</fullName>
    </recommendedName>
    <domain>
        <recommendedName>
            <fullName evidence="14">2-C-methyl-D-erythritol 4-phosphate cytidylyltransferase</fullName>
            <ecNumber evidence="14">2.7.7.60</ecNumber>
        </recommendedName>
        <alternativeName>
            <fullName evidence="14">4-diphosphocytidyl-2C-methyl-D-erythritol synthase</fullName>
        </alternativeName>
        <alternativeName>
            <fullName evidence="14">MEP cytidylyltransferase</fullName>
            <shortName evidence="14">MCT</shortName>
        </alternativeName>
    </domain>
    <domain>
        <recommendedName>
            <fullName evidence="14">2-C-methyl-D-erythritol 2,4-cyclodiphosphate synthase</fullName>
            <shortName evidence="14">MECDP-synthase</shortName>
            <shortName evidence="14">MECPP-synthase</shortName>
            <shortName evidence="14">MECPS</shortName>
            <ecNumber evidence="14">4.6.1.12</ecNumber>
        </recommendedName>
    </domain>
</protein>
<dbReference type="PANTHER" id="PTHR43181:SF1">
    <property type="entry name" value="2-C-METHYL-D-ERYTHRITOL 2,4-CYCLODIPHOSPHATE SYNTHASE, CHLOROPLASTIC"/>
    <property type="match status" value="1"/>
</dbReference>
<dbReference type="EMBL" id="CP102480">
    <property type="protein sequence ID" value="UUX50190.1"/>
    <property type="molecule type" value="Genomic_DNA"/>
</dbReference>
<keyword evidence="10 14" id="KW-0479">Metal-binding</keyword>
<evidence type="ECO:0000256" key="1">
    <source>
        <dbReference type="ARBA" id="ARBA00000200"/>
    </source>
</evidence>
<dbReference type="NCBIfam" id="TIGR00151">
    <property type="entry name" value="ispF"/>
    <property type="match status" value="1"/>
</dbReference>
<dbReference type="EC" id="4.6.1.12" evidence="14"/>
<keyword evidence="13 14" id="KW-0511">Multifunctional enzyme</keyword>
<feature type="binding site" evidence="14">
    <location>
        <position position="238"/>
    </location>
    <ligand>
        <name>a divalent metal cation</name>
        <dbReference type="ChEBI" id="CHEBI:60240"/>
    </ligand>
</feature>
<dbReference type="Pfam" id="PF01128">
    <property type="entry name" value="IspD"/>
    <property type="match status" value="1"/>
</dbReference>
<sequence>MPRSKTALLIVAAGRGTRLGSEIPKQYLKLAGVPVLRHALDRFRAHPEIGTIRVVIDPAHRALYEAAVAGLDLRPPVEGGAERGQSVMNGLRALVEDAPEQVLVHDAARPFVAGSVIDRVLAALDEAPGAIPALPVADTLKRAAALDGPVEGTEDRNRLFRAQTPQGFHFKTLLEAHEKTQKSTTDDAALLEELGLDVRLVEGDETLFKITTEDDLTRAEQMAGTEMEPRMGTGFDVHRLGPGESIMLCGIEIAHDRTLIGHSDADVGLHAITDALLGAIADGDIGSHFPPSDPQWKGAASDRFLAHARDLVLGRGGRITHIDVTLICERPKVGPHRPAMRTRIAEILGLSEGRVSVKATTSEKLGFTGRGEGIAAQAAATVLLPAEAP</sequence>
<dbReference type="GO" id="GO:0016114">
    <property type="term" value="P:terpenoid biosynthetic process"/>
    <property type="evidence" value="ECO:0007669"/>
    <property type="project" value="InterPro"/>
</dbReference>
<evidence type="ECO:0000256" key="2">
    <source>
        <dbReference type="ARBA" id="ARBA00001282"/>
    </source>
</evidence>
<feature type="region of interest" description="2-C-methyl-D-erythritol 2,4-cyclodiphosphate synthase" evidence="14">
    <location>
        <begin position="230"/>
        <end position="389"/>
    </location>
</feature>
<keyword evidence="8 14" id="KW-0808">Transferase</keyword>
<dbReference type="RefSeq" id="WP_257769283.1">
    <property type="nucleotide sequence ID" value="NZ_CP102480.1"/>
</dbReference>
<evidence type="ECO:0000256" key="9">
    <source>
        <dbReference type="ARBA" id="ARBA00022695"/>
    </source>
</evidence>
<dbReference type="HAMAP" id="MF_00107">
    <property type="entry name" value="IspF"/>
    <property type="match status" value="1"/>
</dbReference>
<dbReference type="SUPFAM" id="SSF53448">
    <property type="entry name" value="Nucleotide-diphospho-sugar transferases"/>
    <property type="match status" value="1"/>
</dbReference>
<feature type="binding site" evidence="14">
    <location>
        <begin position="262"/>
        <end position="263"/>
    </location>
    <ligand>
        <name>4-CDP-2-C-methyl-D-erythritol 2-phosphate</name>
        <dbReference type="ChEBI" id="CHEBI:57919"/>
    </ligand>
</feature>
<dbReference type="KEGG" id="naci:NUH88_00515"/>
<dbReference type="GO" id="GO:0050518">
    <property type="term" value="F:2-C-methyl-D-erythritol 4-phosphate cytidylyltransferase activity"/>
    <property type="evidence" value="ECO:0007669"/>
    <property type="project" value="UniProtKB-UniRule"/>
</dbReference>
<evidence type="ECO:0000256" key="3">
    <source>
        <dbReference type="ARBA" id="ARBA00001968"/>
    </source>
</evidence>
<dbReference type="HAMAP" id="MF_00108">
    <property type="entry name" value="IspD"/>
    <property type="match status" value="1"/>
</dbReference>
<comment type="function">
    <text evidence="14">Bifunctional enzyme that catalyzes the formation of 4-diphosphocytidyl-2-C-methyl-D-erythritol from CTP and 2-C-methyl-D-erythritol 4-phosphate (MEP) (IspD), and catalyzes the conversion of 4-diphosphocytidyl-2-C-methyl-D-erythritol 2-phosphate (CDP-ME2P) to 2-C-methyl-D-erythritol 2,4-cyclodiphosphate (ME-CPP) with a corresponding release of cytidine 5-monophosphate (CMP) (IspF).</text>
</comment>
<evidence type="ECO:0000256" key="10">
    <source>
        <dbReference type="ARBA" id="ARBA00022723"/>
    </source>
</evidence>
<evidence type="ECO:0000256" key="6">
    <source>
        <dbReference type="ARBA" id="ARBA00008480"/>
    </source>
</evidence>
<name>A0A9J7ASN7_9PROT</name>
<feature type="site" description="Transition state stabilizer" evidence="14">
    <location>
        <position position="262"/>
    </location>
</feature>
<keyword evidence="17" id="KW-1185">Reference proteome</keyword>
<dbReference type="CDD" id="cd02516">
    <property type="entry name" value="CDP-ME_synthetase"/>
    <property type="match status" value="1"/>
</dbReference>
<comment type="pathway">
    <text evidence="5 14">Isoprenoid biosynthesis; isopentenyl diphosphate biosynthesis via DXP pathway; isopentenyl diphosphate from 1-deoxy-D-xylulose 5-phosphate: step 2/6.</text>
</comment>
<comment type="cofactor">
    <cofactor evidence="3 14">
        <name>a divalent metal cation</name>
        <dbReference type="ChEBI" id="CHEBI:60240"/>
    </cofactor>
</comment>
<evidence type="ECO:0000256" key="7">
    <source>
        <dbReference type="ARBA" id="ARBA00009789"/>
    </source>
</evidence>
<proteinExistence type="inferred from homology"/>
<keyword evidence="11 14" id="KW-0414">Isoprene biosynthesis</keyword>
<comment type="pathway">
    <text evidence="4 14">Isoprenoid biosynthesis; isopentenyl diphosphate biosynthesis via DXP pathway; isopentenyl diphosphate from 1-deoxy-D-xylulose 5-phosphate: step 4/6.</text>
</comment>
<keyword evidence="9 14" id="KW-0548">Nucleotidyltransferase</keyword>
<dbReference type="InterPro" id="IPR020555">
    <property type="entry name" value="MECDP_synthase_CS"/>
</dbReference>
<feature type="binding site" evidence="14">
    <location>
        <position position="236"/>
    </location>
    <ligand>
        <name>a divalent metal cation</name>
        <dbReference type="ChEBI" id="CHEBI:60240"/>
    </ligand>
</feature>
<gene>
    <name evidence="14" type="primary">ispDF</name>
    <name evidence="16" type="ORF">NUH88_00515</name>
</gene>
<evidence type="ECO:0000256" key="5">
    <source>
        <dbReference type="ARBA" id="ARBA00004787"/>
    </source>
</evidence>
<comment type="catalytic activity">
    <reaction evidence="2 14">
        <text>2-C-methyl-D-erythritol 4-phosphate + CTP + H(+) = 4-CDP-2-C-methyl-D-erythritol + diphosphate</text>
        <dbReference type="Rhea" id="RHEA:13429"/>
        <dbReference type="ChEBI" id="CHEBI:15378"/>
        <dbReference type="ChEBI" id="CHEBI:33019"/>
        <dbReference type="ChEBI" id="CHEBI:37563"/>
        <dbReference type="ChEBI" id="CHEBI:57823"/>
        <dbReference type="ChEBI" id="CHEBI:58262"/>
        <dbReference type="EC" id="2.7.7.60"/>
    </reaction>
</comment>
<dbReference type="NCBIfam" id="NF006899">
    <property type="entry name" value="PRK09382.1"/>
    <property type="match status" value="1"/>
</dbReference>
<comment type="similarity">
    <text evidence="7">Belongs to the IspD/TarI cytidylyltransferase family. IspD subfamily.</text>
</comment>
<feature type="site" description="Positions MEP for the nucleophilic attack" evidence="14">
    <location>
        <position position="156"/>
    </location>
</feature>
<evidence type="ECO:0000313" key="16">
    <source>
        <dbReference type="EMBL" id="UUX50190.1"/>
    </source>
</evidence>
<evidence type="ECO:0000256" key="14">
    <source>
        <dbReference type="HAMAP-Rule" id="MF_01520"/>
    </source>
</evidence>
<dbReference type="GO" id="GO:0046872">
    <property type="term" value="F:metal ion binding"/>
    <property type="evidence" value="ECO:0007669"/>
    <property type="project" value="UniProtKB-KW"/>
</dbReference>
<dbReference type="Gene3D" id="3.90.550.10">
    <property type="entry name" value="Spore Coat Polysaccharide Biosynthesis Protein SpsA, Chain A"/>
    <property type="match status" value="1"/>
</dbReference>
<comment type="catalytic activity">
    <reaction evidence="1 14">
        <text>4-CDP-2-C-methyl-D-erythritol 2-phosphate = 2-C-methyl-D-erythritol 2,4-cyclic diphosphate + CMP</text>
        <dbReference type="Rhea" id="RHEA:23864"/>
        <dbReference type="ChEBI" id="CHEBI:57919"/>
        <dbReference type="ChEBI" id="CHEBI:58483"/>
        <dbReference type="ChEBI" id="CHEBI:60377"/>
        <dbReference type="EC" id="4.6.1.12"/>
    </reaction>
</comment>
<evidence type="ECO:0000256" key="13">
    <source>
        <dbReference type="ARBA" id="ARBA00023268"/>
    </source>
</evidence>
<dbReference type="HAMAP" id="MF_01520">
    <property type="entry name" value="IspDF"/>
    <property type="match status" value="1"/>
</dbReference>
<dbReference type="InterPro" id="IPR001228">
    <property type="entry name" value="IspD"/>
</dbReference>
<accession>A0A9J7ASN7</accession>
<evidence type="ECO:0000256" key="8">
    <source>
        <dbReference type="ARBA" id="ARBA00022679"/>
    </source>
</evidence>
<feature type="region of interest" description="2-C-methyl-D-erythritol 4-phosphate cytidylyltransferase" evidence="14">
    <location>
        <begin position="1"/>
        <end position="229"/>
    </location>
</feature>
<dbReference type="InterPro" id="IPR026596">
    <property type="entry name" value="IspD/F"/>
</dbReference>
<dbReference type="GO" id="GO:0019288">
    <property type="term" value="P:isopentenyl diphosphate biosynthetic process, methylerythritol 4-phosphate pathway"/>
    <property type="evidence" value="ECO:0007669"/>
    <property type="project" value="UniProtKB-UniRule"/>
</dbReference>
<dbReference type="CDD" id="cd00554">
    <property type="entry name" value="MECDP_synthase"/>
    <property type="match status" value="1"/>
</dbReference>
<dbReference type="Pfam" id="PF02542">
    <property type="entry name" value="YgbB"/>
    <property type="match status" value="1"/>
</dbReference>
<dbReference type="EC" id="2.7.7.60" evidence="14"/>
<comment type="similarity">
    <text evidence="14">In the N-terminal section; belongs to the IspD/TarI cytidylyltransferase family. IspD subfamily.</text>
</comment>
<feature type="site" description="Positions MEP for the nucleophilic attack" evidence="14">
    <location>
        <position position="209"/>
    </location>
</feature>
<feature type="binding site" evidence="14">
    <location>
        <position position="270"/>
    </location>
    <ligand>
        <name>a divalent metal cation</name>
        <dbReference type="ChEBI" id="CHEBI:60240"/>
    </ligand>
</feature>
<reference evidence="16" key="1">
    <citation type="submission" date="2022-08" db="EMBL/GenBank/DDBJ databases">
        <title>Nisaea acidiphila sp. nov., isolated from a marine algal debris and emended description of the genus Nisaea Urios et al. 2008.</title>
        <authorList>
            <person name="Kwon K."/>
        </authorList>
    </citation>
    <scope>NUCLEOTIDE SEQUENCE</scope>
    <source>
        <strain evidence="16">MEBiC11861</strain>
    </source>
</reference>
<dbReference type="InterPro" id="IPR029044">
    <property type="entry name" value="Nucleotide-diphossugar_trans"/>
</dbReference>
<dbReference type="Gene3D" id="3.30.1330.50">
    <property type="entry name" value="2-C-methyl-D-erythritol 2,4-cyclodiphosphate synthase"/>
    <property type="match status" value="1"/>
</dbReference>